<sequence length="100" mass="11834">MKEQKRVSVRDHKSRNKFCDRMDRIFGCRGAYLCNISCPFYLWYEVVLLMDSKNLPLGEAFRLSLRASIGKGERQEIFRDTLENKGKDYPPIGWQEKVKK</sequence>
<comment type="caution">
    <text evidence="1">The sequence shown here is derived from an EMBL/GenBank/DDBJ whole genome shotgun (WGS) entry which is preliminary data.</text>
</comment>
<dbReference type="AlphaFoldDB" id="A0A0F9EBT6"/>
<evidence type="ECO:0000313" key="1">
    <source>
        <dbReference type="EMBL" id="KKL27301.1"/>
    </source>
</evidence>
<protein>
    <submittedName>
        <fullName evidence="1">Uncharacterized protein</fullName>
    </submittedName>
</protein>
<dbReference type="EMBL" id="LAZR01035514">
    <property type="protein sequence ID" value="KKL27301.1"/>
    <property type="molecule type" value="Genomic_DNA"/>
</dbReference>
<gene>
    <name evidence="1" type="ORF">LCGC14_2386540</name>
</gene>
<organism evidence="1">
    <name type="scientific">marine sediment metagenome</name>
    <dbReference type="NCBI Taxonomy" id="412755"/>
    <lineage>
        <taxon>unclassified sequences</taxon>
        <taxon>metagenomes</taxon>
        <taxon>ecological metagenomes</taxon>
    </lineage>
</organism>
<proteinExistence type="predicted"/>
<accession>A0A0F9EBT6</accession>
<name>A0A0F9EBT6_9ZZZZ</name>
<reference evidence="1" key="1">
    <citation type="journal article" date="2015" name="Nature">
        <title>Complex archaea that bridge the gap between prokaryotes and eukaryotes.</title>
        <authorList>
            <person name="Spang A."/>
            <person name="Saw J.H."/>
            <person name="Jorgensen S.L."/>
            <person name="Zaremba-Niedzwiedzka K."/>
            <person name="Martijn J."/>
            <person name="Lind A.E."/>
            <person name="van Eijk R."/>
            <person name="Schleper C."/>
            <person name="Guy L."/>
            <person name="Ettema T.J."/>
        </authorList>
    </citation>
    <scope>NUCLEOTIDE SEQUENCE</scope>
</reference>